<dbReference type="PANTHER" id="PTHR35094">
    <property type="entry name" value="LEUCINE-RICH REPEAT EXTENSIN-LIKE PROTEIN 2"/>
    <property type="match status" value="1"/>
</dbReference>
<feature type="chain" id="PRO_5043327767" evidence="1">
    <location>
        <begin position="24"/>
        <end position="143"/>
    </location>
</feature>
<keyword evidence="3" id="KW-1185">Reference proteome</keyword>
<feature type="signal peptide" evidence="1">
    <location>
        <begin position="1"/>
        <end position="23"/>
    </location>
</feature>
<reference evidence="2 3" key="1">
    <citation type="journal article" date="2021" name="Hortic Res">
        <title>The domestication of Cucurbita argyrosperma as revealed by the genome of its wild relative.</title>
        <authorList>
            <person name="Barrera-Redondo J."/>
            <person name="Sanchez-de la Vega G."/>
            <person name="Aguirre-Liguori J.A."/>
            <person name="Castellanos-Morales G."/>
            <person name="Gutierrez-Guerrero Y.T."/>
            <person name="Aguirre-Dugua X."/>
            <person name="Aguirre-Planter E."/>
            <person name="Tenaillon M.I."/>
            <person name="Lira-Saade R."/>
            <person name="Eguiarte L.E."/>
        </authorList>
    </citation>
    <scope>NUCLEOTIDE SEQUENCE [LARGE SCALE GENOMIC DNA]</scope>
    <source>
        <strain evidence="2">JBR-2021</strain>
    </source>
</reference>
<name>A0AAV6MHG9_9ROSI</name>
<dbReference type="Proteomes" id="UP000685013">
    <property type="component" value="Chromosome 14"/>
</dbReference>
<proteinExistence type="predicted"/>
<feature type="non-terminal residue" evidence="2">
    <location>
        <position position="1"/>
    </location>
</feature>
<keyword evidence="1" id="KW-0732">Signal</keyword>
<dbReference type="PANTHER" id="PTHR35094:SF7">
    <property type="entry name" value="LEUCINE-RICH REPEAT EXTENSIN-LIKE PROTEIN 2"/>
    <property type="match status" value="1"/>
</dbReference>
<evidence type="ECO:0000313" key="2">
    <source>
        <dbReference type="EMBL" id="KAG6581215.1"/>
    </source>
</evidence>
<accession>A0AAV6MHG9</accession>
<organism evidence="2 3">
    <name type="scientific">Cucurbita argyrosperma subsp. sororia</name>
    <dbReference type="NCBI Taxonomy" id="37648"/>
    <lineage>
        <taxon>Eukaryota</taxon>
        <taxon>Viridiplantae</taxon>
        <taxon>Streptophyta</taxon>
        <taxon>Embryophyta</taxon>
        <taxon>Tracheophyta</taxon>
        <taxon>Spermatophyta</taxon>
        <taxon>Magnoliopsida</taxon>
        <taxon>eudicotyledons</taxon>
        <taxon>Gunneridae</taxon>
        <taxon>Pentapetalae</taxon>
        <taxon>rosids</taxon>
        <taxon>fabids</taxon>
        <taxon>Cucurbitales</taxon>
        <taxon>Cucurbitaceae</taxon>
        <taxon>Cucurbiteae</taxon>
        <taxon>Cucurbita</taxon>
    </lineage>
</organism>
<evidence type="ECO:0000256" key="1">
    <source>
        <dbReference type="SAM" id="SignalP"/>
    </source>
</evidence>
<dbReference type="AlphaFoldDB" id="A0AAV6MHG9"/>
<sequence length="143" mass="15352">MAPSAAIPLSLSFLFLFLHLADSQPVSPVDLQDPNSEIKCGSCPCSNPCVKQFPPPPPPPPPPNCKPALPPPPPPPRFIYTSLSPPPPPRFIYTTGVPGNLYQIDANNRWYYFSGTTRNQPATAALVVALGCGALNLMAFGKW</sequence>
<evidence type="ECO:0000313" key="3">
    <source>
        <dbReference type="Proteomes" id="UP000685013"/>
    </source>
</evidence>
<protein>
    <submittedName>
        <fullName evidence="2">Uncharacterized protein</fullName>
    </submittedName>
</protein>
<gene>
    <name evidence="2" type="ORF">SDJN03_21217</name>
</gene>
<comment type="caution">
    <text evidence="2">The sequence shown here is derived from an EMBL/GenBank/DDBJ whole genome shotgun (WGS) entry which is preliminary data.</text>
</comment>
<dbReference type="EMBL" id="JAGKQH010000014">
    <property type="protein sequence ID" value="KAG6581215.1"/>
    <property type="molecule type" value="Genomic_DNA"/>
</dbReference>